<dbReference type="EMBL" id="JSYL01000002">
    <property type="protein sequence ID" value="KIA89881.1"/>
    <property type="molecule type" value="Genomic_DNA"/>
</dbReference>
<dbReference type="InterPro" id="IPR013325">
    <property type="entry name" value="RNA_pol_sigma_r2"/>
</dbReference>
<dbReference type="CDD" id="cd06171">
    <property type="entry name" value="Sigma70_r4"/>
    <property type="match status" value="1"/>
</dbReference>
<dbReference type="Gene3D" id="1.10.1740.10">
    <property type="match status" value="1"/>
</dbReference>
<keyword evidence="2" id="KW-0805">Transcription regulation</keyword>
<keyword evidence="3" id="KW-0731">Sigma factor</keyword>
<dbReference type="InterPro" id="IPR013249">
    <property type="entry name" value="RNA_pol_sigma70_r4_t2"/>
</dbReference>
<dbReference type="InterPro" id="IPR014284">
    <property type="entry name" value="RNA_pol_sigma-70_dom"/>
</dbReference>
<proteinExistence type="inferred from homology"/>
<feature type="domain" description="RNA polymerase sigma factor 70 region 4 type 2" evidence="6">
    <location>
        <begin position="128"/>
        <end position="178"/>
    </location>
</feature>
<dbReference type="SUPFAM" id="SSF88659">
    <property type="entry name" value="Sigma3 and sigma4 domains of RNA polymerase sigma factors"/>
    <property type="match status" value="1"/>
</dbReference>
<comment type="similarity">
    <text evidence="1">Belongs to the sigma-70 factor family. ECF subfamily.</text>
</comment>
<evidence type="ECO:0000313" key="7">
    <source>
        <dbReference type="EMBL" id="KIA89881.1"/>
    </source>
</evidence>
<feature type="domain" description="RNA polymerase sigma-70 region 2" evidence="5">
    <location>
        <begin position="28"/>
        <end position="88"/>
    </location>
</feature>
<sequence>METQAQYSDQELIQKILGKESGLFEIVIRRNNPFLYRIGKMYHFSHEDTQDLMQDSYVQAYTHLSQFENRSSLKTWLSKIMVHECYRKSKKFETTHTESLDNNLTLLEKKGTLETTHKVMNTELNSIIEKSLLHIPEDYRTTFTLREINGLSVSETAEILGITESNVKVRLNRAKTFLRAEIEKSYNKEEIFEFNLIYCDDMVNRVMNKIASI</sequence>
<gene>
    <name evidence="7" type="ORF">OA86_04500</name>
</gene>
<dbReference type="InterPro" id="IPR036388">
    <property type="entry name" value="WH-like_DNA-bd_sf"/>
</dbReference>
<dbReference type="STRING" id="266749.SAMN05421876_102398"/>
<dbReference type="InterPro" id="IPR039425">
    <property type="entry name" value="RNA_pol_sigma-70-like"/>
</dbReference>
<evidence type="ECO:0000313" key="8">
    <source>
        <dbReference type="Proteomes" id="UP000031473"/>
    </source>
</evidence>
<evidence type="ECO:0000256" key="2">
    <source>
        <dbReference type="ARBA" id="ARBA00023015"/>
    </source>
</evidence>
<dbReference type="Pfam" id="PF04542">
    <property type="entry name" value="Sigma70_r2"/>
    <property type="match status" value="1"/>
</dbReference>
<comment type="caution">
    <text evidence="7">The sequence shown here is derived from an EMBL/GenBank/DDBJ whole genome shotgun (WGS) entry which is preliminary data.</text>
</comment>
<organism evidence="7 8">
    <name type="scientific">Kaistella jeonii</name>
    <dbReference type="NCBI Taxonomy" id="266749"/>
    <lineage>
        <taxon>Bacteria</taxon>
        <taxon>Pseudomonadati</taxon>
        <taxon>Bacteroidota</taxon>
        <taxon>Flavobacteriia</taxon>
        <taxon>Flavobacteriales</taxon>
        <taxon>Weeksellaceae</taxon>
        <taxon>Chryseobacterium group</taxon>
        <taxon>Kaistella</taxon>
    </lineage>
</organism>
<evidence type="ECO:0000256" key="1">
    <source>
        <dbReference type="ARBA" id="ARBA00010641"/>
    </source>
</evidence>
<protein>
    <submittedName>
        <fullName evidence="7">RNA polymerase subunit sigma-24</fullName>
    </submittedName>
</protein>
<dbReference type="GO" id="GO:0003677">
    <property type="term" value="F:DNA binding"/>
    <property type="evidence" value="ECO:0007669"/>
    <property type="project" value="InterPro"/>
</dbReference>
<dbReference type="RefSeq" id="WP_039349470.1">
    <property type="nucleotide sequence ID" value="NZ_FOLA01000002.1"/>
</dbReference>
<accession>A0A0C1CZM2</accession>
<evidence type="ECO:0000256" key="3">
    <source>
        <dbReference type="ARBA" id="ARBA00023082"/>
    </source>
</evidence>
<name>A0A0C1CZM2_9FLAO</name>
<dbReference type="OrthoDB" id="1027298at2"/>
<keyword evidence="4" id="KW-0804">Transcription</keyword>
<dbReference type="InterPro" id="IPR013324">
    <property type="entry name" value="RNA_pol_sigma_r3/r4-like"/>
</dbReference>
<dbReference type="Gene3D" id="1.10.10.10">
    <property type="entry name" value="Winged helix-like DNA-binding domain superfamily/Winged helix DNA-binding domain"/>
    <property type="match status" value="1"/>
</dbReference>
<evidence type="ECO:0000259" key="6">
    <source>
        <dbReference type="Pfam" id="PF08281"/>
    </source>
</evidence>
<evidence type="ECO:0000259" key="5">
    <source>
        <dbReference type="Pfam" id="PF04542"/>
    </source>
</evidence>
<dbReference type="GO" id="GO:0016987">
    <property type="term" value="F:sigma factor activity"/>
    <property type="evidence" value="ECO:0007669"/>
    <property type="project" value="UniProtKB-KW"/>
</dbReference>
<dbReference type="AlphaFoldDB" id="A0A0C1CZM2"/>
<dbReference type="PANTHER" id="PTHR43133:SF51">
    <property type="entry name" value="RNA POLYMERASE SIGMA FACTOR"/>
    <property type="match status" value="1"/>
</dbReference>
<dbReference type="NCBIfam" id="TIGR02937">
    <property type="entry name" value="sigma70-ECF"/>
    <property type="match status" value="1"/>
</dbReference>
<dbReference type="Proteomes" id="UP000031473">
    <property type="component" value="Unassembled WGS sequence"/>
</dbReference>
<dbReference type="Pfam" id="PF08281">
    <property type="entry name" value="Sigma70_r4_2"/>
    <property type="match status" value="1"/>
</dbReference>
<reference evidence="7 8" key="1">
    <citation type="submission" date="2014-10" db="EMBL/GenBank/DDBJ databases">
        <title>Kaistella jeonii genome.</title>
        <authorList>
            <person name="Clayton J.T."/>
            <person name="Newman J.D."/>
        </authorList>
    </citation>
    <scope>NUCLEOTIDE SEQUENCE [LARGE SCALE GENOMIC DNA]</scope>
    <source>
        <strain evidence="7 8">DSM 17048</strain>
    </source>
</reference>
<dbReference type="SUPFAM" id="SSF88946">
    <property type="entry name" value="Sigma2 domain of RNA polymerase sigma factors"/>
    <property type="match status" value="1"/>
</dbReference>
<keyword evidence="8" id="KW-1185">Reference proteome</keyword>
<dbReference type="GO" id="GO:0006352">
    <property type="term" value="P:DNA-templated transcription initiation"/>
    <property type="evidence" value="ECO:0007669"/>
    <property type="project" value="InterPro"/>
</dbReference>
<dbReference type="InterPro" id="IPR007627">
    <property type="entry name" value="RNA_pol_sigma70_r2"/>
</dbReference>
<evidence type="ECO:0000256" key="4">
    <source>
        <dbReference type="ARBA" id="ARBA00023163"/>
    </source>
</evidence>
<dbReference type="PANTHER" id="PTHR43133">
    <property type="entry name" value="RNA POLYMERASE ECF-TYPE SIGMA FACTO"/>
    <property type="match status" value="1"/>
</dbReference>